<reference evidence="1 2" key="1">
    <citation type="submission" date="2024-07" db="EMBL/GenBank/DDBJ databases">
        <title>Uliginosibacterium paludis KCTC:42655.</title>
        <authorList>
            <person name="Kim M.K."/>
        </authorList>
    </citation>
    <scope>NUCLEOTIDE SEQUENCE [LARGE SCALE GENOMIC DNA]</scope>
    <source>
        <strain evidence="1 2">KCTC 42655</strain>
    </source>
</reference>
<dbReference type="EMBL" id="JBEWLZ010000001">
    <property type="protein sequence ID" value="MET1488809.1"/>
    <property type="molecule type" value="Genomic_DNA"/>
</dbReference>
<proteinExistence type="predicted"/>
<dbReference type="RefSeq" id="WP_345927255.1">
    <property type="nucleotide sequence ID" value="NZ_JBDIVF010000003.1"/>
</dbReference>
<sequence>MTDIHFMLKAYTGRSGCRIRSAPASRIQPMAVSVPLQITQVSYLRSESQATAEIQPIRTRQRAFRTEMTLHSFGRPADVIVSFVDPQKDAPSSSADALKRPCCKEFWLFQKSGTPVAERDSHRPCLADESLTLKSNKGTRGCIRGTVDRGHVRRTRQRTFFDSSNFNAQ</sequence>
<comment type="caution">
    <text evidence="1">The sequence shown here is derived from an EMBL/GenBank/DDBJ whole genome shotgun (WGS) entry which is preliminary data.</text>
</comment>
<name>A0ABV2CLN3_9RHOO</name>
<protein>
    <submittedName>
        <fullName evidence="1">Uncharacterized protein</fullName>
    </submittedName>
</protein>
<evidence type="ECO:0000313" key="1">
    <source>
        <dbReference type="EMBL" id="MET1488809.1"/>
    </source>
</evidence>
<evidence type="ECO:0000313" key="2">
    <source>
        <dbReference type="Proteomes" id="UP001548590"/>
    </source>
</evidence>
<dbReference type="Proteomes" id="UP001548590">
    <property type="component" value="Unassembled WGS sequence"/>
</dbReference>
<keyword evidence="2" id="KW-1185">Reference proteome</keyword>
<gene>
    <name evidence="1" type="ORF">ABVT11_03135</name>
</gene>
<organism evidence="1 2">
    <name type="scientific">Uliginosibacterium paludis</name>
    <dbReference type="NCBI Taxonomy" id="1615952"/>
    <lineage>
        <taxon>Bacteria</taxon>
        <taxon>Pseudomonadati</taxon>
        <taxon>Pseudomonadota</taxon>
        <taxon>Betaproteobacteria</taxon>
        <taxon>Rhodocyclales</taxon>
        <taxon>Zoogloeaceae</taxon>
        <taxon>Uliginosibacterium</taxon>
    </lineage>
</organism>
<accession>A0ABV2CLN3</accession>